<name>A0A2T6AX87_9RHOB</name>
<keyword evidence="3" id="KW-1185">Reference proteome</keyword>
<gene>
    <name evidence="2" type="ORF">C8N44_10999</name>
</gene>
<evidence type="ECO:0000313" key="2">
    <source>
        <dbReference type="EMBL" id="PTX48408.1"/>
    </source>
</evidence>
<proteinExistence type="predicted"/>
<protein>
    <submittedName>
        <fullName evidence="2">Uncharacterized protein</fullName>
    </submittedName>
</protein>
<feature type="compositionally biased region" description="Basic and acidic residues" evidence="1">
    <location>
        <begin position="153"/>
        <end position="163"/>
    </location>
</feature>
<accession>A0A2T6AX87</accession>
<dbReference type="Proteomes" id="UP000244069">
    <property type="component" value="Unassembled WGS sequence"/>
</dbReference>
<evidence type="ECO:0000256" key="1">
    <source>
        <dbReference type="SAM" id="MobiDB-lite"/>
    </source>
</evidence>
<sequence length="163" mass="17382">MASSGPEDGQSPPHDGADPLRMIADKLAGGFETYARLMEQIAGTAGGTGGDGKGAEAPLKEAWLIASASTVRYGQGLTEVFGRHQGVLTTAASRKLGAQEPTPEELRAEAEQIRGFLREVGETAVFEARRLERELAALGESVAQRASEPWPEGADHRTWNVKR</sequence>
<dbReference type="EMBL" id="QBKN01000009">
    <property type="protein sequence ID" value="PTX48408.1"/>
    <property type="molecule type" value="Genomic_DNA"/>
</dbReference>
<dbReference type="AlphaFoldDB" id="A0A2T6AX87"/>
<reference evidence="2 3" key="1">
    <citation type="submission" date="2018-04" db="EMBL/GenBank/DDBJ databases">
        <title>Genomic Encyclopedia of Archaeal and Bacterial Type Strains, Phase II (KMG-II): from individual species to whole genera.</title>
        <authorList>
            <person name="Goeker M."/>
        </authorList>
    </citation>
    <scope>NUCLEOTIDE SEQUENCE [LARGE SCALE GENOMIC DNA]</scope>
    <source>
        <strain evidence="2 3">DSM 29329</strain>
    </source>
</reference>
<feature type="region of interest" description="Disordered" evidence="1">
    <location>
        <begin position="141"/>
        <end position="163"/>
    </location>
</feature>
<dbReference type="RefSeq" id="WP_107975841.1">
    <property type="nucleotide sequence ID" value="NZ_BMEZ01000011.1"/>
</dbReference>
<comment type="caution">
    <text evidence="2">The sequence shown here is derived from an EMBL/GenBank/DDBJ whole genome shotgun (WGS) entry which is preliminary data.</text>
</comment>
<evidence type="ECO:0000313" key="3">
    <source>
        <dbReference type="Proteomes" id="UP000244069"/>
    </source>
</evidence>
<organism evidence="2 3">
    <name type="scientific">Allosediminivita pacifica</name>
    <dbReference type="NCBI Taxonomy" id="1267769"/>
    <lineage>
        <taxon>Bacteria</taxon>
        <taxon>Pseudomonadati</taxon>
        <taxon>Pseudomonadota</taxon>
        <taxon>Alphaproteobacteria</taxon>
        <taxon>Rhodobacterales</taxon>
        <taxon>Paracoccaceae</taxon>
        <taxon>Allosediminivita</taxon>
    </lineage>
</organism>
<dbReference type="OrthoDB" id="10011116at2"/>
<feature type="region of interest" description="Disordered" evidence="1">
    <location>
        <begin position="1"/>
        <end position="20"/>
    </location>
</feature>